<evidence type="ECO:0000259" key="6">
    <source>
        <dbReference type="PROSITE" id="PS50850"/>
    </source>
</evidence>
<dbReference type="PROSITE" id="PS50850">
    <property type="entry name" value="MFS"/>
    <property type="match status" value="1"/>
</dbReference>
<evidence type="ECO:0000313" key="7">
    <source>
        <dbReference type="EMBL" id="MCK8783691.1"/>
    </source>
</evidence>
<evidence type="ECO:0000256" key="4">
    <source>
        <dbReference type="ARBA" id="ARBA00023136"/>
    </source>
</evidence>
<evidence type="ECO:0000256" key="3">
    <source>
        <dbReference type="ARBA" id="ARBA00022989"/>
    </source>
</evidence>
<protein>
    <submittedName>
        <fullName evidence="7">MFS transporter</fullName>
    </submittedName>
</protein>
<gene>
    <name evidence="7" type="ORF">M0638_04755</name>
</gene>
<dbReference type="InterPro" id="IPR020846">
    <property type="entry name" value="MFS_dom"/>
</dbReference>
<reference evidence="7" key="1">
    <citation type="submission" date="2022-04" db="EMBL/GenBank/DDBJ databases">
        <title>Roseomonas acroporae sp. nov., isolated from coral Acropora digitifera.</title>
        <authorList>
            <person name="Sun H."/>
        </authorList>
    </citation>
    <scope>NUCLEOTIDE SEQUENCE</scope>
    <source>
        <strain evidence="7">NAR14</strain>
    </source>
</reference>
<feature type="transmembrane region" description="Helical" evidence="5">
    <location>
        <begin position="242"/>
        <end position="263"/>
    </location>
</feature>
<dbReference type="GO" id="GO:0046943">
    <property type="term" value="F:carboxylic acid transmembrane transporter activity"/>
    <property type="evidence" value="ECO:0007669"/>
    <property type="project" value="TreeGrafter"/>
</dbReference>
<proteinExistence type="predicted"/>
<dbReference type="RefSeq" id="WP_248665817.1">
    <property type="nucleotide sequence ID" value="NZ_JALPRX010000016.1"/>
</dbReference>
<dbReference type="CDD" id="cd17371">
    <property type="entry name" value="MFS_MucK"/>
    <property type="match status" value="1"/>
</dbReference>
<dbReference type="Proteomes" id="UP001139516">
    <property type="component" value="Unassembled WGS sequence"/>
</dbReference>
<comment type="subcellular location">
    <subcellularLocation>
        <location evidence="1">Membrane</location>
        <topology evidence="1">Multi-pass membrane protein</topology>
    </subcellularLocation>
</comment>
<evidence type="ECO:0000313" key="8">
    <source>
        <dbReference type="Proteomes" id="UP001139516"/>
    </source>
</evidence>
<comment type="caution">
    <text evidence="7">The sequence shown here is derived from an EMBL/GenBank/DDBJ whole genome shotgun (WGS) entry which is preliminary data.</text>
</comment>
<feature type="transmembrane region" description="Helical" evidence="5">
    <location>
        <begin position="50"/>
        <end position="67"/>
    </location>
</feature>
<feature type="transmembrane region" description="Helical" evidence="5">
    <location>
        <begin position="374"/>
        <end position="394"/>
    </location>
</feature>
<dbReference type="AlphaFoldDB" id="A0A9X1YBX6"/>
<evidence type="ECO:0000256" key="2">
    <source>
        <dbReference type="ARBA" id="ARBA00022692"/>
    </source>
</evidence>
<keyword evidence="8" id="KW-1185">Reference proteome</keyword>
<accession>A0A9X1YBX6</accession>
<sequence>MAIEKAATLGKAPPAAEDTSLLGFYADMNVGERRTFWNCAAGWALDGMDFLIYPLVIGTVMALWNITAGQAGLVATATLLASAVGGWLAGYLADRIGRVLTLQITIVWFSFFSLLCAFVQDYNQLLIVRTLLGLGFGGEWAVGAILMGEMVRPQYRGRAVGSVQSGWAVGWGAAVLLQAICFSIFPAEVAWRYMFAVGALPAVLIFFVRRYVEEPEIAATSRARRAQSGDHPALTEIFTGPYLRTTLLASFMMCGAQGSYYAMSTWVPRFLTTERGLTLVGSTGYLATLIVGSFVGYLTGAWLADRIGRRKLFLTFSLGAIAMILLYMKAPLPTGAFWLLGLPLGFFSTGFFSGIGPFLTELFPTRLRGSGQGFCYNFGRGMGALFPALVGVMADHTSLANAITVFAVAAYAIFFLTAFAFPETRGKVLDAEA</sequence>
<organism evidence="7 8">
    <name type="scientific">Roseomonas acroporae</name>
    <dbReference type="NCBI Taxonomy" id="2937791"/>
    <lineage>
        <taxon>Bacteria</taxon>
        <taxon>Pseudomonadati</taxon>
        <taxon>Pseudomonadota</taxon>
        <taxon>Alphaproteobacteria</taxon>
        <taxon>Acetobacterales</taxon>
        <taxon>Roseomonadaceae</taxon>
        <taxon>Roseomonas</taxon>
    </lineage>
</organism>
<evidence type="ECO:0000256" key="5">
    <source>
        <dbReference type="SAM" id="Phobius"/>
    </source>
</evidence>
<feature type="transmembrane region" description="Helical" evidence="5">
    <location>
        <begin position="73"/>
        <end position="93"/>
    </location>
</feature>
<dbReference type="FunFam" id="1.20.1250.20:FF:000253">
    <property type="entry name" value="Transporter, major facilitator family"/>
    <property type="match status" value="1"/>
</dbReference>
<feature type="transmembrane region" description="Helical" evidence="5">
    <location>
        <begin position="311"/>
        <end position="330"/>
    </location>
</feature>
<feature type="transmembrane region" description="Helical" evidence="5">
    <location>
        <begin position="126"/>
        <end position="146"/>
    </location>
</feature>
<evidence type="ECO:0000256" key="1">
    <source>
        <dbReference type="ARBA" id="ARBA00004141"/>
    </source>
</evidence>
<keyword evidence="2 5" id="KW-0812">Transmembrane</keyword>
<feature type="transmembrane region" description="Helical" evidence="5">
    <location>
        <begin position="167"/>
        <end position="185"/>
    </location>
</feature>
<feature type="domain" description="Major facilitator superfamily (MFS) profile" evidence="6">
    <location>
        <begin position="35"/>
        <end position="425"/>
    </location>
</feature>
<feature type="transmembrane region" description="Helical" evidence="5">
    <location>
        <begin position="191"/>
        <end position="212"/>
    </location>
</feature>
<dbReference type="InterPro" id="IPR011701">
    <property type="entry name" value="MFS"/>
</dbReference>
<dbReference type="FunFam" id="1.20.1250.20:FF:000346">
    <property type="entry name" value="Transporter, major facilitator family"/>
    <property type="match status" value="1"/>
</dbReference>
<feature type="transmembrane region" description="Helical" evidence="5">
    <location>
        <begin position="100"/>
        <end position="120"/>
    </location>
</feature>
<keyword evidence="3 5" id="KW-1133">Transmembrane helix</keyword>
<dbReference type="InterPro" id="IPR005829">
    <property type="entry name" value="Sugar_transporter_CS"/>
</dbReference>
<dbReference type="EMBL" id="JALPRX010000016">
    <property type="protein sequence ID" value="MCK8783691.1"/>
    <property type="molecule type" value="Genomic_DNA"/>
</dbReference>
<dbReference type="PANTHER" id="PTHR23508:SF10">
    <property type="entry name" value="CARBOXYLIC ACID TRANSPORTER PROTEIN HOMOLOG"/>
    <property type="match status" value="1"/>
</dbReference>
<dbReference type="InterPro" id="IPR036259">
    <property type="entry name" value="MFS_trans_sf"/>
</dbReference>
<feature type="transmembrane region" description="Helical" evidence="5">
    <location>
        <begin position="400"/>
        <end position="421"/>
    </location>
</feature>
<dbReference type="PROSITE" id="PS00216">
    <property type="entry name" value="SUGAR_TRANSPORT_1"/>
    <property type="match status" value="1"/>
</dbReference>
<dbReference type="PROSITE" id="PS00217">
    <property type="entry name" value="SUGAR_TRANSPORT_2"/>
    <property type="match status" value="1"/>
</dbReference>
<feature type="transmembrane region" description="Helical" evidence="5">
    <location>
        <begin position="283"/>
        <end position="304"/>
    </location>
</feature>
<dbReference type="Gene3D" id="1.20.1250.20">
    <property type="entry name" value="MFS general substrate transporter like domains"/>
    <property type="match status" value="1"/>
</dbReference>
<feature type="transmembrane region" description="Helical" evidence="5">
    <location>
        <begin position="336"/>
        <end position="362"/>
    </location>
</feature>
<name>A0A9X1YBX6_9PROT</name>
<dbReference type="PANTHER" id="PTHR23508">
    <property type="entry name" value="CARBOXYLIC ACID TRANSPORTER PROTEIN HOMOLOG"/>
    <property type="match status" value="1"/>
</dbReference>
<dbReference type="Pfam" id="PF07690">
    <property type="entry name" value="MFS_1"/>
    <property type="match status" value="1"/>
</dbReference>
<keyword evidence="4 5" id="KW-0472">Membrane</keyword>
<dbReference type="GO" id="GO:0005886">
    <property type="term" value="C:plasma membrane"/>
    <property type="evidence" value="ECO:0007669"/>
    <property type="project" value="TreeGrafter"/>
</dbReference>
<dbReference type="SUPFAM" id="SSF103473">
    <property type="entry name" value="MFS general substrate transporter"/>
    <property type="match status" value="1"/>
</dbReference>